<name>A0A0M9A012_9HYME</name>
<dbReference type="Proteomes" id="UP000053105">
    <property type="component" value="Unassembled WGS sequence"/>
</dbReference>
<reference evidence="2 3" key="1">
    <citation type="submission" date="2015-07" db="EMBL/GenBank/DDBJ databases">
        <title>The genome of Melipona quadrifasciata.</title>
        <authorList>
            <person name="Pan H."/>
            <person name="Kapheim K."/>
        </authorList>
    </citation>
    <scope>NUCLEOTIDE SEQUENCE [LARGE SCALE GENOMIC DNA]</scope>
    <source>
        <strain evidence="2">0111107301</strain>
        <tissue evidence="2">Whole body</tissue>
    </source>
</reference>
<proteinExistence type="predicted"/>
<accession>A0A0M9A012</accession>
<dbReference type="EMBL" id="KQ435804">
    <property type="protein sequence ID" value="KOX73029.1"/>
    <property type="molecule type" value="Genomic_DNA"/>
</dbReference>
<feature type="compositionally biased region" description="Polar residues" evidence="1">
    <location>
        <begin position="55"/>
        <end position="73"/>
    </location>
</feature>
<protein>
    <submittedName>
        <fullName evidence="2">Uncharacterized protein</fullName>
    </submittedName>
</protein>
<feature type="region of interest" description="Disordered" evidence="1">
    <location>
        <begin position="36"/>
        <end position="82"/>
    </location>
</feature>
<organism evidence="2 3">
    <name type="scientific">Melipona quadrifasciata</name>
    <dbReference type="NCBI Taxonomy" id="166423"/>
    <lineage>
        <taxon>Eukaryota</taxon>
        <taxon>Metazoa</taxon>
        <taxon>Ecdysozoa</taxon>
        <taxon>Arthropoda</taxon>
        <taxon>Hexapoda</taxon>
        <taxon>Insecta</taxon>
        <taxon>Pterygota</taxon>
        <taxon>Neoptera</taxon>
        <taxon>Endopterygota</taxon>
        <taxon>Hymenoptera</taxon>
        <taxon>Apocrita</taxon>
        <taxon>Aculeata</taxon>
        <taxon>Apoidea</taxon>
        <taxon>Anthophila</taxon>
        <taxon>Apidae</taxon>
        <taxon>Melipona</taxon>
    </lineage>
</organism>
<gene>
    <name evidence="2" type="ORF">WN51_01751</name>
</gene>
<sequence>MRKKQYLSILERNLPIVIDSIILMIIKRKKLYSGADSLQYSPESRQSRAKRSRDGQQNKAARSRSQGSIQDGRQLSHVATKC</sequence>
<keyword evidence="3" id="KW-1185">Reference proteome</keyword>
<evidence type="ECO:0000313" key="3">
    <source>
        <dbReference type="Proteomes" id="UP000053105"/>
    </source>
</evidence>
<evidence type="ECO:0000256" key="1">
    <source>
        <dbReference type="SAM" id="MobiDB-lite"/>
    </source>
</evidence>
<evidence type="ECO:0000313" key="2">
    <source>
        <dbReference type="EMBL" id="KOX73029.1"/>
    </source>
</evidence>
<dbReference type="AlphaFoldDB" id="A0A0M9A012"/>